<protein>
    <submittedName>
        <fullName evidence="2">Nitroreductase family protein</fullName>
    </submittedName>
</protein>
<evidence type="ECO:0000256" key="1">
    <source>
        <dbReference type="SAM" id="MobiDB-lite"/>
    </source>
</evidence>
<dbReference type="Gene3D" id="3.40.109.10">
    <property type="entry name" value="NADH Oxidase"/>
    <property type="match status" value="2"/>
</dbReference>
<name>A0A177HG68_9ACTN</name>
<feature type="compositionally biased region" description="Basic and acidic residues" evidence="1">
    <location>
        <begin position="8"/>
        <end position="17"/>
    </location>
</feature>
<dbReference type="STRING" id="1716141.STSP_67270"/>
<dbReference type="Proteomes" id="UP000077381">
    <property type="component" value="Unassembled WGS sequence"/>
</dbReference>
<comment type="caution">
    <text evidence="2">The sequence shown here is derived from an EMBL/GenBank/DDBJ whole genome shotgun (WGS) entry which is preliminary data.</text>
</comment>
<dbReference type="EMBL" id="LOHS01000164">
    <property type="protein sequence ID" value="OAH09962.1"/>
    <property type="molecule type" value="Genomic_DNA"/>
</dbReference>
<feature type="region of interest" description="Disordered" evidence="1">
    <location>
        <begin position="1"/>
        <end position="57"/>
    </location>
</feature>
<dbReference type="GO" id="GO:0016491">
    <property type="term" value="F:oxidoreductase activity"/>
    <property type="evidence" value="ECO:0007669"/>
    <property type="project" value="InterPro"/>
</dbReference>
<proteinExistence type="predicted"/>
<sequence>MKHAHAAHPVESKEHGPVDLVTALARARSPEEPGPDTPAGPAVRDWPGPPRPIPEASSGELDLQALLRLSLAASDGSGRLRPAPSAGALHPVDAELLVGPGCPLPPGRYGYDPLRHRVHRIGPEPDGTLPGTTVELSVTPQRTVSHYGHRAWPLMLLDTGHVVAALWLAGRVLGMREPVLRLDGPADGPVALVHFALPEGTRPPDGTHPPEERSAAHAPTPHELLARRSAPPPLRGSPPRDVLRAVLATAVQASAGELAWCAAVGEPRPELVELAAPDGTLRRLAAGEARPTLAVWAARQGWIAEAGAVLLAYGCPSDADAQRIRRIHLRAGFAAHLAHVAAVRHGLAARPVGSWQQADLGAALGAPPGRDWIVHGLALGTTHSDEGKTS</sequence>
<feature type="region of interest" description="Disordered" evidence="1">
    <location>
        <begin position="197"/>
        <end position="238"/>
    </location>
</feature>
<gene>
    <name evidence="2" type="ORF">STSP_67270</name>
</gene>
<keyword evidence="3" id="KW-1185">Reference proteome</keyword>
<reference evidence="2 3" key="1">
    <citation type="submission" date="2015-12" db="EMBL/GenBank/DDBJ databases">
        <title>Genome sequence of Streptomyces sp. G25.</title>
        <authorList>
            <person name="Poehlein A."/>
            <person name="Roettig A."/>
            <person name="Hiessl S."/>
            <person name="Hauschild P."/>
            <person name="Schauer J."/>
            <person name="Madkour M.H."/>
            <person name="Al-Ansari A.M."/>
            <person name="Almakishah N.H."/>
            <person name="Steinbuechel A."/>
            <person name="Daniel R."/>
        </authorList>
    </citation>
    <scope>NUCLEOTIDE SEQUENCE [LARGE SCALE GENOMIC DNA]</scope>
    <source>
        <strain evidence="3">G25(2015)</strain>
    </source>
</reference>
<dbReference type="AlphaFoldDB" id="A0A177HG68"/>
<dbReference type="SUPFAM" id="SSF55469">
    <property type="entry name" value="FMN-dependent nitroreductase-like"/>
    <property type="match status" value="1"/>
</dbReference>
<dbReference type="InterPro" id="IPR000415">
    <property type="entry name" value="Nitroreductase-like"/>
</dbReference>
<evidence type="ECO:0000313" key="3">
    <source>
        <dbReference type="Proteomes" id="UP000077381"/>
    </source>
</evidence>
<organism evidence="2 3">
    <name type="scientific">Streptomyces jeddahensis</name>
    <dbReference type="NCBI Taxonomy" id="1716141"/>
    <lineage>
        <taxon>Bacteria</taxon>
        <taxon>Bacillati</taxon>
        <taxon>Actinomycetota</taxon>
        <taxon>Actinomycetes</taxon>
        <taxon>Kitasatosporales</taxon>
        <taxon>Streptomycetaceae</taxon>
        <taxon>Streptomyces</taxon>
    </lineage>
</organism>
<dbReference type="OrthoDB" id="3422065at2"/>
<dbReference type="PATRIC" id="fig|1716141.3.peg.7107"/>
<dbReference type="RefSeq" id="WP_107441476.1">
    <property type="nucleotide sequence ID" value="NZ_LOHS01000164.1"/>
</dbReference>
<evidence type="ECO:0000313" key="2">
    <source>
        <dbReference type="EMBL" id="OAH09962.1"/>
    </source>
</evidence>
<accession>A0A177HG68</accession>